<accession>A0ABX9CAW0</accession>
<evidence type="ECO:0000256" key="1">
    <source>
        <dbReference type="ARBA" id="ARBA00022801"/>
    </source>
</evidence>
<keyword evidence="1" id="KW-0378">Hydrolase</keyword>
<gene>
    <name evidence="3" type="ORF">GAR05_06156</name>
</gene>
<dbReference type="Proteomes" id="UP000249334">
    <property type="component" value="Unassembled WGS sequence"/>
</dbReference>
<protein>
    <recommendedName>
        <fullName evidence="2">CBM-cenC domain-containing protein</fullName>
    </recommendedName>
</protein>
<sequence length="613" mass="64807">MDVLRFVDTISASPTVRLNLNNEAPWATTAVDTSPPPLKQAWSGTLLADGERLSAAAYGNRQLRLSLELIAGSQDDSAAALQALWRELDRPSNLLMYQPEGATNPVFFRTLRSMDNSVQDYPGTGTASLRTVEVEIAAEPFAYGLKETLPQVTVYADPAEGPTLNENPFFETTASPWAGLGGSVARSTAQAHEGAASLLLTPDGVTGTVEARSENVSVVAGDTYRVSAWVRCAVSRTFNFGVVWRTAANGFISSATTPIAVTAGTWTWLQLSATAPVTTAFAQLTVAMPSTPPVGHTVHIDEARLRSPGGQGAAYFDVTGVKGDVETPLFLRMSTDTAVRQSLFAVRRRGTPSAAPFVLPAEAMSAGTDTALGASNDPLMSGAGQNYLRTSFATNTAMVARATADPWPATTSDDVRGTYRVFARVRRNTGSDAINLQLSWGIGISNVLGDVVALPSAAVTDPIYVDLGFVAFPVGQDPVTDGLSGDTLPVRGMQIILRAQRATGGGSLDIDHLVFVPADDRLMIATIYPDSGGTAQILDSARTMIYNVGAGGEVRPATLAQIVGGPPLVSPDQANRVVFLPNIIQSFLASITASTDVTPYYWPRYLHTRPVAS</sequence>
<dbReference type="Gene3D" id="2.60.120.260">
    <property type="entry name" value="Galactose-binding domain-like"/>
    <property type="match status" value="1"/>
</dbReference>
<comment type="caution">
    <text evidence="3">The sequence shown here is derived from an EMBL/GenBank/DDBJ whole genome shotgun (WGS) entry which is preliminary data.</text>
</comment>
<dbReference type="RefSeq" id="WP_146755552.1">
    <property type="nucleotide sequence ID" value="NZ_PXXW01000055.1"/>
</dbReference>
<keyword evidence="4" id="KW-1185">Reference proteome</keyword>
<evidence type="ECO:0000259" key="2">
    <source>
        <dbReference type="Pfam" id="PF02018"/>
    </source>
</evidence>
<dbReference type="Pfam" id="PF02018">
    <property type="entry name" value="CBM_4_9"/>
    <property type="match status" value="1"/>
</dbReference>
<dbReference type="InterPro" id="IPR008979">
    <property type="entry name" value="Galactose-bd-like_sf"/>
</dbReference>
<dbReference type="EMBL" id="PXXW01000055">
    <property type="protein sequence ID" value="RAN92664.1"/>
    <property type="molecule type" value="Genomic_DNA"/>
</dbReference>
<proteinExistence type="predicted"/>
<evidence type="ECO:0000313" key="4">
    <source>
        <dbReference type="Proteomes" id="UP000249334"/>
    </source>
</evidence>
<name>A0ABX9CAW0_9ACTN</name>
<feature type="domain" description="CBM-cenC" evidence="2">
    <location>
        <begin position="167"/>
        <end position="289"/>
    </location>
</feature>
<reference evidence="3 4" key="1">
    <citation type="submission" date="2018-03" db="EMBL/GenBank/DDBJ databases">
        <title>Genomic framework for the identification of Micromonospora saelicesensis and Micromonospora noduli.</title>
        <authorList>
            <person name="Riesco R."/>
            <person name="Trujillo M.E."/>
        </authorList>
    </citation>
    <scope>NUCLEOTIDE SEQUENCE [LARGE SCALE GENOMIC DNA]</scope>
    <source>
        <strain evidence="3 4">GAR05</strain>
    </source>
</reference>
<dbReference type="SUPFAM" id="SSF49785">
    <property type="entry name" value="Galactose-binding domain-like"/>
    <property type="match status" value="1"/>
</dbReference>
<dbReference type="InterPro" id="IPR003305">
    <property type="entry name" value="CenC_carb-bd"/>
</dbReference>
<organism evidence="3 4">
    <name type="scientific">Micromonospora saelicesensis</name>
    <dbReference type="NCBI Taxonomy" id="285676"/>
    <lineage>
        <taxon>Bacteria</taxon>
        <taxon>Bacillati</taxon>
        <taxon>Actinomycetota</taxon>
        <taxon>Actinomycetes</taxon>
        <taxon>Micromonosporales</taxon>
        <taxon>Micromonosporaceae</taxon>
        <taxon>Micromonospora</taxon>
    </lineage>
</organism>
<evidence type="ECO:0000313" key="3">
    <source>
        <dbReference type="EMBL" id="RAN92664.1"/>
    </source>
</evidence>